<dbReference type="EMBL" id="HBKO01021026">
    <property type="protein sequence ID" value="CAE2223615.1"/>
    <property type="molecule type" value="Transcribed_RNA"/>
</dbReference>
<dbReference type="Gene3D" id="2.20.70.10">
    <property type="match status" value="1"/>
</dbReference>
<accession>A0A6T7ZXV4</accession>
<sequence length="148" mass="15416">MLFRCMVAALAVGGAEALVVGTPSTMSNARTTSVTMGVPASVKIAGIIVPTAGAALLAGTRAIQAKKDAAAAAQGRAALAGMTSLSGLSELSLEPANQECVVIGDWKEYTKANGKKWYYQISTGKMQWAVPDEFRTAWEATTLGYDDK</sequence>
<dbReference type="SUPFAM" id="SSF51045">
    <property type="entry name" value="WW domain"/>
    <property type="match status" value="1"/>
</dbReference>
<dbReference type="AlphaFoldDB" id="A0A6T7ZXV4"/>
<gene>
    <name evidence="3" type="ORF">CPOL0286_LOCUS9460</name>
</gene>
<evidence type="ECO:0000259" key="2">
    <source>
        <dbReference type="PROSITE" id="PS50020"/>
    </source>
</evidence>
<keyword evidence="1" id="KW-0732">Signal</keyword>
<proteinExistence type="predicted"/>
<feature type="chain" id="PRO_5030159733" description="WW domain-containing protein" evidence="1">
    <location>
        <begin position="18"/>
        <end position="148"/>
    </location>
</feature>
<organism evidence="3">
    <name type="scientific">Prymnesium polylepis</name>
    <dbReference type="NCBI Taxonomy" id="72548"/>
    <lineage>
        <taxon>Eukaryota</taxon>
        <taxon>Haptista</taxon>
        <taxon>Haptophyta</taxon>
        <taxon>Prymnesiophyceae</taxon>
        <taxon>Prymnesiales</taxon>
        <taxon>Prymnesiaceae</taxon>
        <taxon>Prymnesium</taxon>
    </lineage>
</organism>
<dbReference type="InterPro" id="IPR036020">
    <property type="entry name" value="WW_dom_sf"/>
</dbReference>
<evidence type="ECO:0000313" key="3">
    <source>
        <dbReference type="EMBL" id="CAE2223615.1"/>
    </source>
</evidence>
<evidence type="ECO:0000256" key="1">
    <source>
        <dbReference type="SAM" id="SignalP"/>
    </source>
</evidence>
<name>A0A6T7ZXV4_9EUKA</name>
<reference evidence="3" key="1">
    <citation type="submission" date="2021-01" db="EMBL/GenBank/DDBJ databases">
        <authorList>
            <person name="Corre E."/>
            <person name="Pelletier E."/>
            <person name="Niang G."/>
            <person name="Scheremetjew M."/>
            <person name="Finn R."/>
            <person name="Kale V."/>
            <person name="Holt S."/>
            <person name="Cochrane G."/>
            <person name="Meng A."/>
            <person name="Brown T."/>
            <person name="Cohen L."/>
        </authorList>
    </citation>
    <scope>NUCLEOTIDE SEQUENCE</scope>
    <source>
        <strain evidence="3">UIO037</strain>
    </source>
</reference>
<feature type="domain" description="WW" evidence="2">
    <location>
        <begin position="106"/>
        <end position="133"/>
    </location>
</feature>
<dbReference type="PROSITE" id="PS50020">
    <property type="entry name" value="WW_DOMAIN_2"/>
    <property type="match status" value="1"/>
</dbReference>
<dbReference type="InterPro" id="IPR001202">
    <property type="entry name" value="WW_dom"/>
</dbReference>
<feature type="signal peptide" evidence="1">
    <location>
        <begin position="1"/>
        <end position="17"/>
    </location>
</feature>
<protein>
    <recommendedName>
        <fullName evidence="2">WW domain-containing protein</fullName>
    </recommendedName>
</protein>